<dbReference type="InterPro" id="IPR036915">
    <property type="entry name" value="Cyclin-like_sf"/>
</dbReference>
<sequence length="544" mass="58889">MKCPYCSSTPTRCTTTASRRCITTCTTCDRIIWEHQTQTHHLFHLRAEDSPLLLSTSDLPPQPPSTVASSADDPFTDVGFITAFSAVSLDYTPVYAASSLSFSGHLADLERTLESSSSGVVVDNLRAYLQIIDVASILGLDRDISDHAFQLFRDCSSATCLRNRSVEALSTACLVQAIREAQQPRTLQEISIAANLPQKEIGKYIKILGEALQLSQPINSNSIAVHMPRFCNLLQLNKSAQELATHIGEVVMNKCFCTRRNPISISAAAIYLACQLEDRRKTQAEICKVTGLTEVTLRKVYKELLENWDDLLPSNYTPVVPPEKAFPTTTIASGRSTTPRGEPHEIPNSELTKTNQAQELLHQDKGKAETDGNPPITNKILPSWKPGVPFGTSVGRTSSENQNVNQGVSQAQEVLHHDKGKSESDSTLPITNKILPSWKPGVPFGTSVGKTSSENQTVNQGVNLKFNASMQEADQKGVGSVKSNPFAAAQVLGPTSTTRPPPSSSSSPYTSLSQSGQYQAAGSSELEKNGRHNGGRGPEATKGK</sequence>
<dbReference type="GO" id="GO:0097550">
    <property type="term" value="C:transcription preinitiation complex"/>
    <property type="evidence" value="ECO:0007669"/>
    <property type="project" value="TreeGrafter"/>
</dbReference>
<evidence type="ECO:0000256" key="2">
    <source>
        <dbReference type="ARBA" id="ARBA00023163"/>
    </source>
</evidence>
<evidence type="ECO:0000256" key="1">
    <source>
        <dbReference type="ARBA" id="ARBA00023015"/>
    </source>
</evidence>
<gene>
    <name evidence="5" type="ORF">RND81_02G154600</name>
</gene>
<dbReference type="InterPro" id="IPR000812">
    <property type="entry name" value="TFIIB"/>
</dbReference>
<evidence type="ECO:0000313" key="6">
    <source>
        <dbReference type="Proteomes" id="UP001443914"/>
    </source>
</evidence>
<organism evidence="5 6">
    <name type="scientific">Saponaria officinalis</name>
    <name type="common">Common soapwort</name>
    <name type="synonym">Lychnis saponaria</name>
    <dbReference type="NCBI Taxonomy" id="3572"/>
    <lineage>
        <taxon>Eukaryota</taxon>
        <taxon>Viridiplantae</taxon>
        <taxon>Streptophyta</taxon>
        <taxon>Embryophyta</taxon>
        <taxon>Tracheophyta</taxon>
        <taxon>Spermatophyta</taxon>
        <taxon>Magnoliopsida</taxon>
        <taxon>eudicotyledons</taxon>
        <taxon>Gunneridae</taxon>
        <taxon>Pentapetalae</taxon>
        <taxon>Caryophyllales</taxon>
        <taxon>Caryophyllaceae</taxon>
        <taxon>Caryophylleae</taxon>
        <taxon>Saponaria</taxon>
    </lineage>
</organism>
<dbReference type="PRINTS" id="PR00685">
    <property type="entry name" value="TIFACTORIIB"/>
</dbReference>
<dbReference type="FunFam" id="1.10.472.10:FF:000050">
    <property type="entry name" value="Transcription initiation factor TFIIB"/>
    <property type="match status" value="1"/>
</dbReference>
<feature type="compositionally biased region" description="Polar residues" evidence="3">
    <location>
        <begin position="327"/>
        <end position="339"/>
    </location>
</feature>
<keyword evidence="1" id="KW-0805">Transcription regulation</keyword>
<dbReference type="FunFam" id="1.10.472.10:FF:000045">
    <property type="entry name" value="Transcription initiation factor IIB"/>
    <property type="match status" value="1"/>
</dbReference>
<evidence type="ECO:0000259" key="4">
    <source>
        <dbReference type="SMART" id="SM00385"/>
    </source>
</evidence>
<reference evidence="5" key="1">
    <citation type="submission" date="2024-03" db="EMBL/GenBank/DDBJ databases">
        <title>WGS assembly of Saponaria officinalis var. Norfolk2.</title>
        <authorList>
            <person name="Jenkins J."/>
            <person name="Shu S."/>
            <person name="Grimwood J."/>
            <person name="Barry K."/>
            <person name="Goodstein D."/>
            <person name="Schmutz J."/>
            <person name="Leebens-Mack J."/>
            <person name="Osbourn A."/>
        </authorList>
    </citation>
    <scope>NUCLEOTIDE SEQUENCE [LARGE SCALE GENOMIC DNA]</scope>
    <source>
        <strain evidence="5">JIC</strain>
    </source>
</reference>
<accession>A0AAW1MN27</accession>
<dbReference type="GO" id="GO:0005634">
    <property type="term" value="C:nucleus"/>
    <property type="evidence" value="ECO:0007669"/>
    <property type="project" value="TreeGrafter"/>
</dbReference>
<feature type="compositionally biased region" description="Low complexity" evidence="3">
    <location>
        <begin position="494"/>
        <end position="524"/>
    </location>
</feature>
<dbReference type="Proteomes" id="UP001443914">
    <property type="component" value="Unassembled WGS sequence"/>
</dbReference>
<dbReference type="Gene3D" id="1.10.472.10">
    <property type="entry name" value="Cyclin-like"/>
    <property type="match status" value="2"/>
</dbReference>
<dbReference type="SUPFAM" id="SSF47954">
    <property type="entry name" value="Cyclin-like"/>
    <property type="match status" value="2"/>
</dbReference>
<dbReference type="AlphaFoldDB" id="A0AAW1MN27"/>
<dbReference type="PANTHER" id="PTHR11618:SF13">
    <property type="entry name" value="TRANSCRIPTION INITIATION FACTOR IIB"/>
    <property type="match status" value="1"/>
</dbReference>
<keyword evidence="6" id="KW-1185">Reference proteome</keyword>
<protein>
    <recommendedName>
        <fullName evidence="4">Cyclin-like domain-containing protein</fullName>
    </recommendedName>
</protein>
<feature type="domain" description="Cyclin-like" evidence="4">
    <location>
        <begin position="225"/>
        <end position="306"/>
    </location>
</feature>
<comment type="caution">
    <text evidence="5">The sequence shown here is derived from an EMBL/GenBank/DDBJ whole genome shotgun (WGS) entry which is preliminary data.</text>
</comment>
<proteinExistence type="predicted"/>
<feature type="domain" description="Cyclin-like" evidence="4">
    <location>
        <begin position="129"/>
        <end position="210"/>
    </location>
</feature>
<keyword evidence="2" id="KW-0804">Transcription</keyword>
<evidence type="ECO:0000313" key="5">
    <source>
        <dbReference type="EMBL" id="KAK9749840.1"/>
    </source>
</evidence>
<feature type="region of interest" description="Disordered" evidence="3">
    <location>
        <begin position="489"/>
        <end position="544"/>
    </location>
</feature>
<dbReference type="Pfam" id="PF00382">
    <property type="entry name" value="TFIIB"/>
    <property type="match status" value="2"/>
</dbReference>
<dbReference type="CDD" id="cd20550">
    <property type="entry name" value="CYCLIN_TFIIB_archaea_like_rpt2"/>
    <property type="match status" value="1"/>
</dbReference>
<dbReference type="PANTHER" id="PTHR11618">
    <property type="entry name" value="TRANSCRIPTION INITIATION FACTOR IIB-RELATED"/>
    <property type="match status" value="1"/>
</dbReference>
<dbReference type="GO" id="GO:0070897">
    <property type="term" value="P:transcription preinitiation complex assembly"/>
    <property type="evidence" value="ECO:0007669"/>
    <property type="project" value="InterPro"/>
</dbReference>
<dbReference type="EMBL" id="JBDFQZ010000002">
    <property type="protein sequence ID" value="KAK9749840.1"/>
    <property type="molecule type" value="Genomic_DNA"/>
</dbReference>
<evidence type="ECO:0000256" key="3">
    <source>
        <dbReference type="SAM" id="MobiDB-lite"/>
    </source>
</evidence>
<dbReference type="SMART" id="SM00385">
    <property type="entry name" value="CYCLIN"/>
    <property type="match status" value="2"/>
</dbReference>
<feature type="region of interest" description="Disordered" evidence="3">
    <location>
        <begin position="322"/>
        <end position="352"/>
    </location>
</feature>
<dbReference type="InterPro" id="IPR013150">
    <property type="entry name" value="TFIIB_cyclin"/>
</dbReference>
<feature type="compositionally biased region" description="Polar residues" evidence="3">
    <location>
        <begin position="394"/>
        <end position="406"/>
    </location>
</feature>
<dbReference type="GO" id="GO:0017025">
    <property type="term" value="F:TBP-class protein binding"/>
    <property type="evidence" value="ECO:0007669"/>
    <property type="project" value="InterPro"/>
</dbReference>
<dbReference type="InterPro" id="IPR013763">
    <property type="entry name" value="Cyclin-like_dom"/>
</dbReference>
<feature type="region of interest" description="Disordered" evidence="3">
    <location>
        <begin position="364"/>
        <end position="406"/>
    </location>
</feature>
<name>A0AAW1MN27_SAPOF</name>